<accession>A0A4Y2S3X1</accession>
<name>A0A4Y2S3X1_ARAVE</name>
<dbReference type="Proteomes" id="UP000499080">
    <property type="component" value="Unassembled WGS sequence"/>
</dbReference>
<reference evidence="1 2" key="1">
    <citation type="journal article" date="2019" name="Sci. Rep.">
        <title>Orb-weaving spider Araneus ventricosus genome elucidates the spidroin gene catalogue.</title>
        <authorList>
            <person name="Kono N."/>
            <person name="Nakamura H."/>
            <person name="Ohtoshi R."/>
            <person name="Moran D.A.P."/>
            <person name="Shinohara A."/>
            <person name="Yoshida Y."/>
            <person name="Fujiwara M."/>
            <person name="Mori M."/>
            <person name="Tomita M."/>
            <person name="Arakawa K."/>
        </authorList>
    </citation>
    <scope>NUCLEOTIDE SEQUENCE [LARGE SCALE GENOMIC DNA]</scope>
</reference>
<keyword evidence="2" id="KW-1185">Reference proteome</keyword>
<gene>
    <name evidence="1" type="ORF">AVEN_103247_1</name>
</gene>
<organism evidence="1 2">
    <name type="scientific">Araneus ventricosus</name>
    <name type="common">Orbweaver spider</name>
    <name type="synonym">Epeira ventricosa</name>
    <dbReference type="NCBI Taxonomy" id="182803"/>
    <lineage>
        <taxon>Eukaryota</taxon>
        <taxon>Metazoa</taxon>
        <taxon>Ecdysozoa</taxon>
        <taxon>Arthropoda</taxon>
        <taxon>Chelicerata</taxon>
        <taxon>Arachnida</taxon>
        <taxon>Araneae</taxon>
        <taxon>Araneomorphae</taxon>
        <taxon>Entelegynae</taxon>
        <taxon>Araneoidea</taxon>
        <taxon>Araneidae</taxon>
        <taxon>Araneus</taxon>
    </lineage>
</organism>
<dbReference type="EMBL" id="BGPR01019701">
    <property type="protein sequence ID" value="GBN82671.1"/>
    <property type="molecule type" value="Genomic_DNA"/>
</dbReference>
<evidence type="ECO:0000313" key="2">
    <source>
        <dbReference type="Proteomes" id="UP000499080"/>
    </source>
</evidence>
<dbReference type="AlphaFoldDB" id="A0A4Y2S3X1"/>
<evidence type="ECO:0000313" key="1">
    <source>
        <dbReference type="EMBL" id="GBN82671.1"/>
    </source>
</evidence>
<protein>
    <submittedName>
        <fullName evidence="1">Uncharacterized protein</fullName>
    </submittedName>
</protein>
<sequence>MRCSICPVYRVIKEPKPVTRVEVCFLKGNDVRLPFLDEISEFSKFFFKTTSVPANDLEVILVLSFKRAGSHEDIGALRPNFREK</sequence>
<comment type="caution">
    <text evidence="1">The sequence shown here is derived from an EMBL/GenBank/DDBJ whole genome shotgun (WGS) entry which is preliminary data.</text>
</comment>
<proteinExistence type="predicted"/>